<dbReference type="EC" id="1.4.3.-" evidence="8"/>
<protein>
    <recommendedName>
        <fullName evidence="8">Amine oxidase</fullName>
        <ecNumber evidence="8">1.4.3.-</ecNumber>
    </recommendedName>
</protein>
<dbReference type="GO" id="GO:0048038">
    <property type="term" value="F:quinone binding"/>
    <property type="evidence" value="ECO:0007669"/>
    <property type="project" value="InterPro"/>
</dbReference>
<reference evidence="11" key="1">
    <citation type="journal article" date="2018" name="Nat. Microbiol.">
        <title>Leveraging single-cell genomics to expand the fungal tree of life.</title>
        <authorList>
            <person name="Ahrendt S.R."/>
            <person name="Quandt C.A."/>
            <person name="Ciobanu D."/>
            <person name="Clum A."/>
            <person name="Salamov A."/>
            <person name="Andreopoulos B."/>
            <person name="Cheng J.F."/>
            <person name="Woyke T."/>
            <person name="Pelin A."/>
            <person name="Henrissat B."/>
            <person name="Reynolds N.K."/>
            <person name="Benny G.L."/>
            <person name="Smith M.E."/>
            <person name="James T.Y."/>
            <person name="Grigoriev I.V."/>
        </authorList>
    </citation>
    <scope>NUCLEOTIDE SEQUENCE [LARGE SCALE GENOMIC DNA]</scope>
    <source>
        <strain evidence="11">Baker2002</strain>
    </source>
</reference>
<evidence type="ECO:0000256" key="2">
    <source>
        <dbReference type="ARBA" id="ARBA00007983"/>
    </source>
</evidence>
<dbReference type="AlphaFoldDB" id="A0A4P9ZID9"/>
<dbReference type="SUPFAM" id="SSF54416">
    <property type="entry name" value="Amine oxidase N-terminal region"/>
    <property type="match status" value="1"/>
</dbReference>
<dbReference type="PANTHER" id="PTHR10638:SF33">
    <property type="entry name" value="AMINE OXIDASE"/>
    <property type="match status" value="1"/>
</dbReference>
<accession>A0A4P9ZID9</accession>
<comment type="similarity">
    <text evidence="2 8">Belongs to the copper/topaquinone oxidase family.</text>
</comment>
<feature type="domain" description="Copper amine oxidase catalytic" evidence="9">
    <location>
        <begin position="105"/>
        <end position="150"/>
    </location>
</feature>
<comment type="cofactor">
    <cofactor evidence="1">
        <name>Cu cation</name>
        <dbReference type="ChEBI" id="CHEBI:23378"/>
    </cofactor>
</comment>
<dbReference type="InterPro" id="IPR036460">
    <property type="entry name" value="Cu_amine_oxidase_C_sf"/>
</dbReference>
<dbReference type="SUPFAM" id="SSF49998">
    <property type="entry name" value="Amine oxidase catalytic domain"/>
    <property type="match status" value="1"/>
</dbReference>
<dbReference type="GO" id="GO:0009308">
    <property type="term" value="P:amine metabolic process"/>
    <property type="evidence" value="ECO:0007669"/>
    <property type="project" value="UniProtKB-UniRule"/>
</dbReference>
<keyword evidence="3 8" id="KW-0479">Metal-binding</keyword>
<name>A0A4P9ZID9_9ASCO</name>
<comment type="PTM">
    <text evidence="7 8">Topaquinone (TPQ) is generated by copper-dependent autoxidation of a specific tyrosyl residue.</text>
</comment>
<comment type="cofactor">
    <cofactor evidence="8">
        <name>Cu cation</name>
        <dbReference type="ChEBI" id="CHEBI:23378"/>
    </cofactor>
    <text evidence="8">Contains 1 topaquinone per subunit.</text>
</comment>
<feature type="modified residue" description="2',4',5'-topaquinone" evidence="7">
    <location>
        <position position="187"/>
    </location>
</feature>
<dbReference type="Pfam" id="PF01179">
    <property type="entry name" value="Cu_amine_oxid"/>
    <property type="match status" value="2"/>
</dbReference>
<evidence type="ECO:0000259" key="9">
    <source>
        <dbReference type="Pfam" id="PF01179"/>
    </source>
</evidence>
<sequence length="310" mass="34926">MAHPLALEQIEKLKLPKGYSRGLIQLFLYVLANGGPKESNHYSLRLKFSPVFEAHSKKFVRMDYLHGGFDETTTPTGPWQEVPGVEYHPELNGETVLREPKPLIIQQPEGALFTTEGSKVKWLAWEFGVATTVREGFAIYDGWFKGRQAFDLGDCGFGVNGNDPGILYKHVNYRTNEAVTIATVANYEYILNFKFTNDGIVDIEVRATGILSTMPIDENISVPWGTTVGPNVMAAYHQHIFSFRIDPAIDGPKNSVFYEDTEKMPCSKLNPYGIGFVTKKTFVEKAGYIVQSPFTNRTFNLHLLEHHNSR</sequence>
<keyword evidence="5 8" id="KW-0560">Oxidoreductase</keyword>
<dbReference type="Gene3D" id="2.70.98.20">
    <property type="entry name" value="Copper amine oxidase, catalytic domain"/>
    <property type="match status" value="2"/>
</dbReference>
<dbReference type="InterPro" id="IPR016182">
    <property type="entry name" value="Cu_amine_oxidase_N-reg"/>
</dbReference>
<proteinExistence type="inferred from homology"/>
<dbReference type="InterPro" id="IPR015798">
    <property type="entry name" value="Cu_amine_oxidase_C"/>
</dbReference>
<keyword evidence="6 8" id="KW-0186">Copper</keyword>
<evidence type="ECO:0000313" key="11">
    <source>
        <dbReference type="Proteomes" id="UP000268321"/>
    </source>
</evidence>
<dbReference type="Gene3D" id="3.10.450.40">
    <property type="match status" value="1"/>
</dbReference>
<organism evidence="10 11">
    <name type="scientific">Metschnikowia bicuspidata</name>
    <dbReference type="NCBI Taxonomy" id="27322"/>
    <lineage>
        <taxon>Eukaryota</taxon>
        <taxon>Fungi</taxon>
        <taxon>Dikarya</taxon>
        <taxon>Ascomycota</taxon>
        <taxon>Saccharomycotina</taxon>
        <taxon>Pichiomycetes</taxon>
        <taxon>Metschnikowiaceae</taxon>
        <taxon>Metschnikowia</taxon>
    </lineage>
</organism>
<evidence type="ECO:0000256" key="1">
    <source>
        <dbReference type="ARBA" id="ARBA00001935"/>
    </source>
</evidence>
<dbReference type="PANTHER" id="PTHR10638">
    <property type="entry name" value="COPPER AMINE OXIDASE"/>
    <property type="match status" value="1"/>
</dbReference>
<dbReference type="EMBL" id="ML004429">
    <property type="protein sequence ID" value="RKP32954.1"/>
    <property type="molecule type" value="Genomic_DNA"/>
</dbReference>
<evidence type="ECO:0000256" key="8">
    <source>
        <dbReference type="RuleBase" id="RU000672"/>
    </source>
</evidence>
<evidence type="ECO:0000256" key="5">
    <source>
        <dbReference type="ARBA" id="ARBA00023002"/>
    </source>
</evidence>
<evidence type="ECO:0000256" key="3">
    <source>
        <dbReference type="ARBA" id="ARBA00022723"/>
    </source>
</evidence>
<evidence type="ECO:0000256" key="7">
    <source>
        <dbReference type="PIRSR" id="PIRSR600269-51"/>
    </source>
</evidence>
<keyword evidence="4 7" id="KW-0801">TPQ</keyword>
<gene>
    <name evidence="10" type="ORF">METBISCDRAFT_25470</name>
</gene>
<evidence type="ECO:0000256" key="6">
    <source>
        <dbReference type="ARBA" id="ARBA00023008"/>
    </source>
</evidence>
<dbReference type="InterPro" id="IPR000269">
    <property type="entry name" value="Cu_amine_oxidase"/>
</dbReference>
<keyword evidence="11" id="KW-1185">Reference proteome</keyword>
<evidence type="ECO:0000313" key="10">
    <source>
        <dbReference type="EMBL" id="RKP32954.1"/>
    </source>
</evidence>
<dbReference type="GO" id="GO:0005507">
    <property type="term" value="F:copper ion binding"/>
    <property type="evidence" value="ECO:0007669"/>
    <property type="project" value="InterPro"/>
</dbReference>
<feature type="domain" description="Copper amine oxidase catalytic" evidence="9">
    <location>
        <begin position="162"/>
        <end position="302"/>
    </location>
</feature>
<dbReference type="GO" id="GO:0008131">
    <property type="term" value="F:primary methylamine oxidase activity"/>
    <property type="evidence" value="ECO:0007669"/>
    <property type="project" value="InterPro"/>
</dbReference>
<dbReference type="OrthoDB" id="5379943at2759"/>
<evidence type="ECO:0000256" key="4">
    <source>
        <dbReference type="ARBA" id="ARBA00022772"/>
    </source>
</evidence>
<dbReference type="Proteomes" id="UP000268321">
    <property type="component" value="Unassembled WGS sequence"/>
</dbReference>